<dbReference type="AlphaFoldDB" id="A0A5C6BJ65"/>
<reference evidence="2 3" key="1">
    <citation type="submission" date="2019-02" db="EMBL/GenBank/DDBJ databases">
        <title>Deep-cultivation of Planctomycetes and their phenomic and genomic characterization uncovers novel biology.</title>
        <authorList>
            <person name="Wiegand S."/>
            <person name="Jogler M."/>
            <person name="Boedeker C."/>
            <person name="Pinto D."/>
            <person name="Vollmers J."/>
            <person name="Rivas-Marin E."/>
            <person name="Kohn T."/>
            <person name="Peeters S.H."/>
            <person name="Heuer A."/>
            <person name="Rast P."/>
            <person name="Oberbeckmann S."/>
            <person name="Bunk B."/>
            <person name="Jeske O."/>
            <person name="Meyerdierks A."/>
            <person name="Storesund J.E."/>
            <person name="Kallscheuer N."/>
            <person name="Luecker S."/>
            <person name="Lage O.M."/>
            <person name="Pohl T."/>
            <person name="Merkel B.J."/>
            <person name="Hornburger P."/>
            <person name="Mueller R.-W."/>
            <person name="Bruemmer F."/>
            <person name="Labrenz M."/>
            <person name="Spormann A.M."/>
            <person name="Op Den Camp H."/>
            <person name="Overmann J."/>
            <person name="Amann R."/>
            <person name="Jetten M.S.M."/>
            <person name="Mascher T."/>
            <person name="Medema M.H."/>
            <person name="Devos D.P."/>
            <person name="Kaster A.-K."/>
            <person name="Ovreas L."/>
            <person name="Rohde M."/>
            <person name="Galperin M.Y."/>
            <person name="Jogler C."/>
        </authorList>
    </citation>
    <scope>NUCLEOTIDE SEQUENCE [LARGE SCALE GENOMIC DNA]</scope>
    <source>
        <strain evidence="2 3">CA54</strain>
    </source>
</reference>
<sequence>MTTCKRALSLVALILGLLGVTSCSVAVISIWILETRVERATDKILVRIDDSLTVTQARIGKTQKRINGLKISTEEITKSLASWTKSAAQERLASQLGVAEKAQRIEAGLHQADQWLELTESSVQLVQIFLEMVIAFGAPLPNDLAEDSLEELASLRKEVAEAIEPLQRIKEHVGGEGLGEEQLHQIRDLSLRVIATITSVDSRLGRLEDRLTKLKQRTIELQVHALRWTRGAAISATVLAAWMAAGQGALWYFGWTGLRRGRLATVQRSTDSLNN</sequence>
<gene>
    <name evidence="2" type="ORF">CA54_05610</name>
</gene>
<keyword evidence="1" id="KW-0812">Transmembrane</keyword>
<proteinExistence type="predicted"/>
<evidence type="ECO:0008006" key="4">
    <source>
        <dbReference type="Google" id="ProtNLM"/>
    </source>
</evidence>
<keyword evidence="3" id="KW-1185">Reference proteome</keyword>
<evidence type="ECO:0000256" key="1">
    <source>
        <dbReference type="SAM" id="Phobius"/>
    </source>
</evidence>
<accession>A0A5C6BJ65</accession>
<dbReference type="RefSeq" id="WP_146369311.1">
    <property type="nucleotide sequence ID" value="NZ_SJPP01000001.1"/>
</dbReference>
<comment type="caution">
    <text evidence="2">The sequence shown here is derived from an EMBL/GenBank/DDBJ whole genome shotgun (WGS) entry which is preliminary data.</text>
</comment>
<evidence type="ECO:0000313" key="3">
    <source>
        <dbReference type="Proteomes" id="UP000320735"/>
    </source>
</evidence>
<protein>
    <recommendedName>
        <fullName evidence="4">Four helix bundle sensory module for signal transduction</fullName>
    </recommendedName>
</protein>
<evidence type="ECO:0000313" key="2">
    <source>
        <dbReference type="EMBL" id="TWU11752.1"/>
    </source>
</evidence>
<name>A0A5C6BJ65_9PLAN</name>
<dbReference type="EMBL" id="SJPP01000001">
    <property type="protein sequence ID" value="TWU11752.1"/>
    <property type="molecule type" value="Genomic_DNA"/>
</dbReference>
<dbReference type="PROSITE" id="PS51257">
    <property type="entry name" value="PROKAR_LIPOPROTEIN"/>
    <property type="match status" value="1"/>
</dbReference>
<dbReference type="Proteomes" id="UP000320735">
    <property type="component" value="Unassembled WGS sequence"/>
</dbReference>
<organism evidence="2 3">
    <name type="scientific">Symmachiella macrocystis</name>
    <dbReference type="NCBI Taxonomy" id="2527985"/>
    <lineage>
        <taxon>Bacteria</taxon>
        <taxon>Pseudomonadati</taxon>
        <taxon>Planctomycetota</taxon>
        <taxon>Planctomycetia</taxon>
        <taxon>Planctomycetales</taxon>
        <taxon>Planctomycetaceae</taxon>
        <taxon>Symmachiella</taxon>
    </lineage>
</organism>
<feature type="transmembrane region" description="Helical" evidence="1">
    <location>
        <begin position="232"/>
        <end position="253"/>
    </location>
</feature>
<keyword evidence="1" id="KW-1133">Transmembrane helix</keyword>
<keyword evidence="1" id="KW-0472">Membrane</keyword>